<keyword evidence="3" id="KW-0808">Transferase</keyword>
<dbReference type="InterPro" id="IPR008271">
    <property type="entry name" value="Ser/Thr_kinase_AS"/>
</dbReference>
<evidence type="ECO:0000256" key="1">
    <source>
        <dbReference type="ARBA" id="ARBA00012513"/>
    </source>
</evidence>
<dbReference type="PANTHER" id="PTHR43289:SF6">
    <property type="entry name" value="SERINE_THREONINE-PROTEIN KINASE NEKL-3"/>
    <property type="match status" value="1"/>
</dbReference>
<evidence type="ECO:0000256" key="4">
    <source>
        <dbReference type="ARBA" id="ARBA00022741"/>
    </source>
</evidence>
<dbReference type="InterPro" id="IPR000719">
    <property type="entry name" value="Prot_kinase_dom"/>
</dbReference>
<dbReference type="Gene3D" id="3.30.200.20">
    <property type="entry name" value="Phosphorylase Kinase, domain 1"/>
    <property type="match status" value="1"/>
</dbReference>
<dbReference type="Pfam" id="PF00069">
    <property type="entry name" value="Pkinase"/>
    <property type="match status" value="1"/>
</dbReference>
<evidence type="ECO:0000256" key="6">
    <source>
        <dbReference type="ARBA" id="ARBA00022840"/>
    </source>
</evidence>
<feature type="compositionally biased region" description="Low complexity" evidence="8">
    <location>
        <begin position="351"/>
        <end position="398"/>
    </location>
</feature>
<protein>
    <recommendedName>
        <fullName evidence="1">non-specific serine/threonine protein kinase</fullName>
        <ecNumber evidence="1">2.7.11.1</ecNumber>
    </recommendedName>
</protein>
<dbReference type="OrthoDB" id="9762169at2"/>
<evidence type="ECO:0000259" key="9">
    <source>
        <dbReference type="PROSITE" id="PS50011"/>
    </source>
</evidence>
<evidence type="ECO:0000256" key="5">
    <source>
        <dbReference type="ARBA" id="ARBA00022777"/>
    </source>
</evidence>
<dbReference type="PROSITE" id="PS00108">
    <property type="entry name" value="PROTEIN_KINASE_ST"/>
    <property type="match status" value="1"/>
</dbReference>
<dbReference type="EMBL" id="SLWS01000001">
    <property type="protein sequence ID" value="TCO65842.1"/>
    <property type="molecule type" value="Genomic_DNA"/>
</dbReference>
<evidence type="ECO:0000256" key="7">
    <source>
        <dbReference type="PROSITE-ProRule" id="PRU10141"/>
    </source>
</evidence>
<evidence type="ECO:0000313" key="10">
    <source>
        <dbReference type="EMBL" id="TCO65842.1"/>
    </source>
</evidence>
<dbReference type="InterPro" id="IPR011009">
    <property type="entry name" value="Kinase-like_dom_sf"/>
</dbReference>
<sequence>MDLRSIVTSVAQMYEESGGRAAPVLADRYKLIAQLGRGGTARVLRAWDQRLGREVAVKIFQPHADPVGRVRFEDEATLLAGFDHPGLVKVYDSGCVHGEPFLVLELVDGQHLGRRIDAGPLGVEETRTLGADLADALAYVHARGVVHRDLKPGNVLLDSASRPHLADFGLAKLLARSGITASDRLVGTAAYLSPEQVLGTTVGPPADIYALGLVLLECLTGEVEYPGLEAETVLARISRRPRIPIGVPASITTALELMTRNDPADRPSADECAEMLRADRPTTPIVRTRRFPRVAAVATVSAGVAAGVVALWASTLSGEPVPQPPPGHSGAVGSTLGQVVPSQVPGPPAQQQPARRSQQAVAEPKPSTTVTVTESVPGAQTGNAAGSENGNAGVAQQPGGPPAQGGRNRKSKKPKGSTPGGPGAAP</sequence>
<dbReference type="Gene3D" id="1.10.510.10">
    <property type="entry name" value="Transferase(Phosphotransferase) domain 1"/>
    <property type="match status" value="1"/>
</dbReference>
<keyword evidence="5 10" id="KW-0418">Kinase</keyword>
<organism evidence="10 11">
    <name type="scientific">Actinocrispum wychmicini</name>
    <dbReference type="NCBI Taxonomy" id="1213861"/>
    <lineage>
        <taxon>Bacteria</taxon>
        <taxon>Bacillati</taxon>
        <taxon>Actinomycetota</taxon>
        <taxon>Actinomycetes</taxon>
        <taxon>Pseudonocardiales</taxon>
        <taxon>Pseudonocardiaceae</taxon>
        <taxon>Actinocrispum</taxon>
    </lineage>
</organism>
<proteinExistence type="predicted"/>
<dbReference type="PROSITE" id="PS50011">
    <property type="entry name" value="PROTEIN_KINASE_DOM"/>
    <property type="match status" value="1"/>
</dbReference>
<dbReference type="SMART" id="SM00220">
    <property type="entry name" value="S_TKc"/>
    <property type="match status" value="1"/>
</dbReference>
<dbReference type="InterPro" id="IPR017441">
    <property type="entry name" value="Protein_kinase_ATP_BS"/>
</dbReference>
<keyword evidence="2 10" id="KW-0723">Serine/threonine-protein kinase</keyword>
<evidence type="ECO:0000256" key="2">
    <source>
        <dbReference type="ARBA" id="ARBA00022527"/>
    </source>
</evidence>
<dbReference type="PANTHER" id="PTHR43289">
    <property type="entry name" value="MITOGEN-ACTIVATED PROTEIN KINASE KINASE KINASE 20-RELATED"/>
    <property type="match status" value="1"/>
</dbReference>
<feature type="region of interest" description="Disordered" evidence="8">
    <location>
        <begin position="320"/>
        <end position="426"/>
    </location>
</feature>
<dbReference type="GO" id="GO:0005524">
    <property type="term" value="F:ATP binding"/>
    <property type="evidence" value="ECO:0007669"/>
    <property type="project" value="UniProtKB-UniRule"/>
</dbReference>
<dbReference type="CDD" id="cd14014">
    <property type="entry name" value="STKc_PknB_like"/>
    <property type="match status" value="1"/>
</dbReference>
<evidence type="ECO:0000313" key="11">
    <source>
        <dbReference type="Proteomes" id="UP000295680"/>
    </source>
</evidence>
<comment type="caution">
    <text evidence="10">The sequence shown here is derived from an EMBL/GenBank/DDBJ whole genome shotgun (WGS) entry which is preliminary data.</text>
</comment>
<feature type="domain" description="Protein kinase" evidence="9">
    <location>
        <begin position="29"/>
        <end position="286"/>
    </location>
</feature>
<feature type="binding site" evidence="7">
    <location>
        <position position="58"/>
    </location>
    <ligand>
        <name>ATP</name>
        <dbReference type="ChEBI" id="CHEBI:30616"/>
    </ligand>
</feature>
<keyword evidence="6 7" id="KW-0067">ATP-binding</keyword>
<dbReference type="AlphaFoldDB" id="A0A4R2K296"/>
<reference evidence="10 11" key="1">
    <citation type="submission" date="2019-03" db="EMBL/GenBank/DDBJ databases">
        <title>Genomic Encyclopedia of Type Strains, Phase IV (KMG-IV): sequencing the most valuable type-strain genomes for metagenomic binning, comparative biology and taxonomic classification.</title>
        <authorList>
            <person name="Goeker M."/>
        </authorList>
    </citation>
    <scope>NUCLEOTIDE SEQUENCE [LARGE SCALE GENOMIC DNA]</scope>
    <source>
        <strain evidence="10 11">DSM 45934</strain>
    </source>
</reference>
<name>A0A4R2K296_9PSEU</name>
<gene>
    <name evidence="10" type="ORF">EV192_1011634</name>
</gene>
<dbReference type="EC" id="2.7.11.1" evidence="1"/>
<evidence type="ECO:0000256" key="8">
    <source>
        <dbReference type="SAM" id="MobiDB-lite"/>
    </source>
</evidence>
<accession>A0A4R2K296</accession>
<dbReference type="SUPFAM" id="SSF56112">
    <property type="entry name" value="Protein kinase-like (PK-like)"/>
    <property type="match status" value="1"/>
</dbReference>
<dbReference type="PROSITE" id="PS00107">
    <property type="entry name" value="PROTEIN_KINASE_ATP"/>
    <property type="match status" value="1"/>
</dbReference>
<evidence type="ECO:0000256" key="3">
    <source>
        <dbReference type="ARBA" id="ARBA00022679"/>
    </source>
</evidence>
<keyword evidence="4 7" id="KW-0547">Nucleotide-binding</keyword>
<dbReference type="GO" id="GO:0004674">
    <property type="term" value="F:protein serine/threonine kinase activity"/>
    <property type="evidence" value="ECO:0007669"/>
    <property type="project" value="UniProtKB-KW"/>
</dbReference>
<keyword evidence="11" id="KW-1185">Reference proteome</keyword>
<dbReference type="Proteomes" id="UP000295680">
    <property type="component" value="Unassembled WGS sequence"/>
</dbReference>